<dbReference type="GO" id="GO:0016616">
    <property type="term" value="F:oxidoreductase activity, acting on the CH-OH group of donors, NAD or NADP as acceptor"/>
    <property type="evidence" value="ECO:0007669"/>
    <property type="project" value="TreeGrafter"/>
</dbReference>
<dbReference type="FunFam" id="3.40.50.720:FF:000084">
    <property type="entry name" value="Short-chain dehydrogenase reductase"/>
    <property type="match status" value="1"/>
</dbReference>
<accession>A0A1F5ETN0</accession>
<dbReference type="Proteomes" id="UP000177390">
    <property type="component" value="Unassembled WGS sequence"/>
</dbReference>
<comment type="similarity">
    <text evidence="1">Belongs to the short-chain dehydrogenases/reductases (SDR) family.</text>
</comment>
<protein>
    <submittedName>
        <fullName evidence="2">Beta-ketoacyl-ACP reductase</fullName>
    </submittedName>
</protein>
<name>A0A1F5ETN0_9BACT</name>
<dbReference type="PRINTS" id="PR00080">
    <property type="entry name" value="SDRFAMILY"/>
</dbReference>
<dbReference type="NCBIfam" id="NF005559">
    <property type="entry name" value="PRK07231.1"/>
    <property type="match status" value="1"/>
</dbReference>
<dbReference type="InterPro" id="IPR002347">
    <property type="entry name" value="SDR_fam"/>
</dbReference>
<dbReference type="SUPFAM" id="SSF51735">
    <property type="entry name" value="NAD(P)-binding Rossmann-fold domains"/>
    <property type="match status" value="1"/>
</dbReference>
<dbReference type="AlphaFoldDB" id="A0A1F5ETN0"/>
<evidence type="ECO:0000313" key="3">
    <source>
        <dbReference type="Proteomes" id="UP000177390"/>
    </source>
</evidence>
<reference evidence="2 3" key="1">
    <citation type="journal article" date="2016" name="Nat. Commun.">
        <title>Thousands of microbial genomes shed light on interconnected biogeochemical processes in an aquifer system.</title>
        <authorList>
            <person name="Anantharaman K."/>
            <person name="Brown C.T."/>
            <person name="Hug L.A."/>
            <person name="Sharon I."/>
            <person name="Castelle C.J."/>
            <person name="Probst A.J."/>
            <person name="Thomas B.C."/>
            <person name="Singh A."/>
            <person name="Wilkins M.J."/>
            <person name="Karaoz U."/>
            <person name="Brodie E.L."/>
            <person name="Williams K.H."/>
            <person name="Hubbard S.S."/>
            <person name="Banfield J.F."/>
        </authorList>
    </citation>
    <scope>NUCLEOTIDE SEQUENCE [LARGE SCALE GENOMIC DNA]</scope>
</reference>
<dbReference type="InterPro" id="IPR036291">
    <property type="entry name" value="NAD(P)-bd_dom_sf"/>
</dbReference>
<dbReference type="PRINTS" id="PR00081">
    <property type="entry name" value="GDHRDH"/>
</dbReference>
<comment type="caution">
    <text evidence="2">The sequence shown here is derived from an EMBL/GenBank/DDBJ whole genome shotgun (WGS) entry which is preliminary data.</text>
</comment>
<evidence type="ECO:0000313" key="2">
    <source>
        <dbReference type="EMBL" id="OGD70751.1"/>
    </source>
</evidence>
<sequence length="245" mass="26505">MKFKDKIVLITGSSRGIGRATAIAFAGEGAKVVVNYVKSDTEANSLIGEIEKLGSEAIAIKCDVSEEEQVREMVDGAIKKFGKLDILVNNAALVFDVPLFDKSVEQWHRTLSVNLVGPFLCSKYAAPHLTKEKGKIVNICSNSGLTSFDPTSADYDSSKVGLISLTKDLAIELAPDVLVNAIAPGWVDTDMNADLPKEFIEEEKERALLKRFARPDEIAKVVLFLASNDSSYITGSVLAVDGGYF</sequence>
<evidence type="ECO:0000256" key="1">
    <source>
        <dbReference type="ARBA" id="ARBA00006484"/>
    </source>
</evidence>
<organism evidence="2 3">
    <name type="scientific">Candidatus Collierbacteria bacterium RIFCSPHIGHO2_02_FULL_49_10</name>
    <dbReference type="NCBI Taxonomy" id="1817723"/>
    <lineage>
        <taxon>Bacteria</taxon>
        <taxon>Candidatus Collieribacteriota</taxon>
    </lineage>
</organism>
<dbReference type="Pfam" id="PF13561">
    <property type="entry name" value="adh_short_C2"/>
    <property type="match status" value="1"/>
</dbReference>
<gene>
    <name evidence="2" type="ORF">A3D09_03785</name>
</gene>
<proteinExistence type="inferred from homology"/>
<dbReference type="CDD" id="cd05233">
    <property type="entry name" value="SDR_c"/>
    <property type="match status" value="1"/>
</dbReference>
<dbReference type="Gene3D" id="3.40.50.720">
    <property type="entry name" value="NAD(P)-binding Rossmann-like Domain"/>
    <property type="match status" value="1"/>
</dbReference>
<dbReference type="PANTHER" id="PTHR42760">
    <property type="entry name" value="SHORT-CHAIN DEHYDROGENASES/REDUCTASES FAMILY MEMBER"/>
    <property type="match status" value="1"/>
</dbReference>
<dbReference type="EMBL" id="MFAH01000045">
    <property type="protein sequence ID" value="OGD70751.1"/>
    <property type="molecule type" value="Genomic_DNA"/>
</dbReference>